<dbReference type="Gene3D" id="6.10.250.730">
    <property type="match status" value="1"/>
</dbReference>
<organism evidence="1 2">
    <name type="scientific">Rhizobium acidisoli</name>
    <dbReference type="NCBI Taxonomy" id="1538158"/>
    <lineage>
        <taxon>Bacteria</taxon>
        <taxon>Pseudomonadati</taxon>
        <taxon>Pseudomonadota</taxon>
        <taxon>Alphaproteobacteria</taxon>
        <taxon>Hyphomicrobiales</taxon>
        <taxon>Rhizobiaceae</taxon>
        <taxon>Rhizobium/Agrobacterium group</taxon>
        <taxon>Rhizobium</taxon>
    </lineage>
</organism>
<geneLocation type="plasmid" evidence="2">
    <name>prapfh23d</name>
</geneLocation>
<protein>
    <submittedName>
        <fullName evidence="1">DUF982 domain-containing protein</fullName>
    </submittedName>
</protein>
<gene>
    <name evidence="1" type="ORF">CO657_36045</name>
</gene>
<sequence length="69" mass="7820">MIDQWQEPVRLKEDGLQITMETPAQARTWLRHARRSGPAWEEALEKCSAAAEGRLSSAEARHALLMAVY</sequence>
<dbReference type="EMBL" id="CP035002">
    <property type="protein sequence ID" value="QAS83182.1"/>
    <property type="molecule type" value="Genomic_DNA"/>
</dbReference>
<dbReference type="RefSeq" id="WP_054185599.1">
    <property type="nucleotide sequence ID" value="NZ_CP035002.1"/>
</dbReference>
<reference evidence="1 2" key="1">
    <citation type="submission" date="2019-01" db="EMBL/GenBank/DDBJ databases">
        <title>Genomic insights into the origins and evolution of symbiotic genes in the Phaseolus vulgaris microsymbionts.</title>
        <authorList>
            <person name="Tong W."/>
        </authorList>
    </citation>
    <scope>NUCLEOTIDE SEQUENCE [LARGE SCALE GENOMIC DNA]</scope>
    <source>
        <strain evidence="1 2">FH23</strain>
        <plasmid evidence="2">prapfh23d</plasmid>
    </source>
</reference>
<keyword evidence="1" id="KW-0614">Plasmid</keyword>
<dbReference type="KEGG" id="rad:CO657_36045"/>
<name>A0AAE5WVM3_9HYPH</name>
<keyword evidence="2" id="KW-1185">Reference proteome</keyword>
<dbReference type="InterPro" id="IPR010385">
    <property type="entry name" value="DUF982"/>
</dbReference>
<accession>A0AAE5WVM3</accession>
<dbReference type="Pfam" id="PF06169">
    <property type="entry name" value="DUF982"/>
    <property type="match status" value="1"/>
</dbReference>
<evidence type="ECO:0000313" key="2">
    <source>
        <dbReference type="Proteomes" id="UP000220927"/>
    </source>
</evidence>
<dbReference type="Proteomes" id="UP000220927">
    <property type="component" value="Plasmid pRapFH23d"/>
</dbReference>
<proteinExistence type="predicted"/>
<evidence type="ECO:0000313" key="1">
    <source>
        <dbReference type="EMBL" id="QAS83182.1"/>
    </source>
</evidence>
<dbReference type="AlphaFoldDB" id="A0AAE5WVM3"/>